<reference evidence="2" key="2">
    <citation type="journal article" date="2017" name="Plant Physiol. Biochem.">
        <title>Differential oxidative and antioxidative response of duckweed Lemna minor toward plant growth promoting/inhibiting bacteria.</title>
        <authorList>
            <person name="Ishizawa H."/>
            <person name="Kuroda M."/>
            <person name="Morikawa M."/>
            <person name="Ike M."/>
        </authorList>
    </citation>
    <scope>NUCLEOTIDE SEQUENCE [LARGE SCALE GENOMIC DNA]</scope>
    <source>
        <strain evidence="2">M6</strain>
    </source>
</reference>
<dbReference type="Pfam" id="PF05721">
    <property type="entry name" value="PhyH"/>
    <property type="match status" value="1"/>
</dbReference>
<evidence type="ECO:0000313" key="2">
    <source>
        <dbReference type="Proteomes" id="UP000278756"/>
    </source>
</evidence>
<dbReference type="EMBL" id="AP018827">
    <property type="protein sequence ID" value="BBF81415.1"/>
    <property type="molecule type" value="Genomic_DNA"/>
</dbReference>
<dbReference type="SUPFAM" id="SSF51197">
    <property type="entry name" value="Clavaminate synthase-like"/>
    <property type="match status" value="1"/>
</dbReference>
<dbReference type="Proteomes" id="UP000278756">
    <property type="component" value="Chromosome 1"/>
</dbReference>
<evidence type="ECO:0000313" key="1">
    <source>
        <dbReference type="EMBL" id="BBF81415.1"/>
    </source>
</evidence>
<protein>
    <recommendedName>
        <fullName evidence="3">Phytanoyl-CoA dioxygenase</fullName>
    </recommendedName>
</protein>
<name>A0A3G9G657_9CAUL</name>
<reference evidence="2" key="1">
    <citation type="journal article" date="2017" name="Biotechnol. Biofuels">
        <title>Evaluation of environmental bacterial communities as a factor affecting the growth of duckweed Lemna minor.</title>
        <authorList>
            <person name="Ishizawa H."/>
            <person name="Kuroda M."/>
            <person name="Morikawa M."/>
            <person name="Ike M."/>
        </authorList>
    </citation>
    <scope>NUCLEOTIDE SEQUENCE [LARGE SCALE GENOMIC DNA]</scope>
    <source>
        <strain evidence="2">M6</strain>
    </source>
</reference>
<gene>
    <name evidence="1" type="ORF">EM6_2014</name>
</gene>
<accession>A0A3G9G657</accession>
<proteinExistence type="predicted"/>
<dbReference type="OrthoDB" id="324927at2"/>
<dbReference type="GO" id="GO:0016706">
    <property type="term" value="F:2-oxoglutarate-dependent dioxygenase activity"/>
    <property type="evidence" value="ECO:0007669"/>
    <property type="project" value="UniProtKB-ARBA"/>
</dbReference>
<sequence>MAQTPGLRERLKTRVPSWRHFAARARADRRNIAYDLLPLLDYRGRQRVSRLIRHFKPRTPDLAPSPLAQSLCAELREDGFTAIQPPIDAQVLSDLTAYFRDLPCHDPYRPHLGRFRWDEVPSEDINIGYYTPEEVIRAPHALALANHPDVLAAAELYLGARPILDNIGAVWSFPGRATAKGVQRFHRDYDCVGNVKLFYYLTDIDAQSGPHVFVRGSHRSPILETGKAQTDADIEAAFGADKVVTLTAPAGSWFLEDVYGFHKGLLPVSRPRLLLAFQYNLYATPHSPKASVMDNPGGFDAYINQVFLR</sequence>
<dbReference type="InterPro" id="IPR008775">
    <property type="entry name" value="Phytyl_CoA_dOase-like"/>
</dbReference>
<dbReference type="AlphaFoldDB" id="A0A3G9G657"/>
<dbReference type="RefSeq" id="WP_126422487.1">
    <property type="nucleotide sequence ID" value="NZ_AP018827.1"/>
</dbReference>
<evidence type="ECO:0008006" key="3">
    <source>
        <dbReference type="Google" id="ProtNLM"/>
    </source>
</evidence>
<organism evidence="1 2">
    <name type="scientific">Asticcacaulis excentricus</name>
    <dbReference type="NCBI Taxonomy" id="78587"/>
    <lineage>
        <taxon>Bacteria</taxon>
        <taxon>Pseudomonadati</taxon>
        <taxon>Pseudomonadota</taxon>
        <taxon>Alphaproteobacteria</taxon>
        <taxon>Caulobacterales</taxon>
        <taxon>Caulobacteraceae</taxon>
        <taxon>Asticcacaulis</taxon>
    </lineage>
</organism>
<dbReference type="Gene3D" id="2.60.120.620">
    <property type="entry name" value="q2cbj1_9rhob like domain"/>
    <property type="match status" value="1"/>
</dbReference>